<dbReference type="Gramene" id="Al_scaffold_0001_3452">
    <property type="protein sequence ID" value="Al_scaffold_0001_3452"/>
    <property type="gene ID" value="Al_scaffold_0001_3452"/>
</dbReference>
<reference evidence="4" key="1">
    <citation type="journal article" date="2011" name="Nat. Genet.">
        <title>The Arabidopsis lyrata genome sequence and the basis of rapid genome size change.</title>
        <authorList>
            <person name="Hu T.T."/>
            <person name="Pattyn P."/>
            <person name="Bakker E.G."/>
            <person name="Cao J."/>
            <person name="Cheng J.-F."/>
            <person name="Clark R.M."/>
            <person name="Fahlgren N."/>
            <person name="Fawcett J.A."/>
            <person name="Grimwood J."/>
            <person name="Gundlach H."/>
            <person name="Haberer G."/>
            <person name="Hollister J.D."/>
            <person name="Ossowski S."/>
            <person name="Ottilar R.P."/>
            <person name="Salamov A.A."/>
            <person name="Schneeberger K."/>
            <person name="Spannagl M."/>
            <person name="Wang X."/>
            <person name="Yang L."/>
            <person name="Nasrallah M.E."/>
            <person name="Bergelson J."/>
            <person name="Carrington J.C."/>
            <person name="Gaut B.S."/>
            <person name="Schmutz J."/>
            <person name="Mayer K.F.X."/>
            <person name="Van de Peer Y."/>
            <person name="Grigoriev I.V."/>
            <person name="Nordborg M."/>
            <person name="Weigel D."/>
            <person name="Guo Y.-L."/>
        </authorList>
    </citation>
    <scope>NUCLEOTIDE SEQUENCE [LARGE SCALE GENOMIC DNA]</scope>
    <source>
        <strain evidence="4">cv. MN47</strain>
    </source>
</reference>
<dbReference type="Proteomes" id="UP000008694">
    <property type="component" value="Unassembled WGS sequence"/>
</dbReference>
<dbReference type="GO" id="GO:0008143">
    <property type="term" value="F:poly(A) binding"/>
    <property type="evidence" value="ECO:0007669"/>
    <property type="project" value="TreeGrafter"/>
</dbReference>
<accession>D7KJA6</accession>
<dbReference type="EMBL" id="GL348713">
    <property type="protein sequence ID" value="EFH70042.1"/>
    <property type="molecule type" value="Genomic_DNA"/>
</dbReference>
<feature type="compositionally biased region" description="Basic residues" evidence="2">
    <location>
        <begin position="264"/>
        <end position="276"/>
    </location>
</feature>
<dbReference type="SUPFAM" id="SSF54928">
    <property type="entry name" value="RNA-binding domain, RBD"/>
    <property type="match status" value="2"/>
</dbReference>
<evidence type="ECO:0000256" key="1">
    <source>
        <dbReference type="ARBA" id="ARBA00022884"/>
    </source>
</evidence>
<feature type="region of interest" description="Disordered" evidence="2">
    <location>
        <begin position="255"/>
        <end position="276"/>
    </location>
</feature>
<dbReference type="InterPro" id="IPR012677">
    <property type="entry name" value="Nucleotide-bd_a/b_plait_sf"/>
</dbReference>
<dbReference type="FunFam" id="3.30.70.330:FF:001474">
    <property type="match status" value="1"/>
</dbReference>
<dbReference type="AlphaFoldDB" id="D7KJA6"/>
<dbReference type="InterPro" id="IPR035979">
    <property type="entry name" value="RBD_domain_sf"/>
</dbReference>
<keyword evidence="1" id="KW-0694">RNA-binding</keyword>
<protein>
    <submittedName>
        <fullName evidence="3">Predicted protein</fullName>
    </submittedName>
</protein>
<evidence type="ECO:0000313" key="4">
    <source>
        <dbReference type="Proteomes" id="UP000008694"/>
    </source>
</evidence>
<evidence type="ECO:0000256" key="2">
    <source>
        <dbReference type="SAM" id="MobiDB-lite"/>
    </source>
</evidence>
<keyword evidence="4" id="KW-1185">Reference proteome</keyword>
<proteinExistence type="predicted"/>
<dbReference type="Pfam" id="PF14605">
    <property type="entry name" value="Nup35_RRM_2"/>
    <property type="match status" value="1"/>
</dbReference>
<name>D7KJA6_ARALL</name>
<sequence>MDRSATKGLDLNGSDAADSPENCSIGWVRPNYLSSFGCVRPNYPSSIGRVQPSYCTSFSRICVEGYDTSLHEYDLKLALRKHFSSCGEITHIYVPRDFERNILKSFAFIHIAGEGAEEKALALSGSDAGGWNVFAKSSPYDGQYVDPGRATAESPRFSLPQRKMIVTGYDTSLPEIDIQIRLSNHFSSCGEITNVMIPKDANGGLDSTALISILGAGSVEKALELGGCDVGGWNIAVVTVLPPLGTTIRYCSSSSLSSPIKSKMTTRTKKKKSTME</sequence>
<dbReference type="PANTHER" id="PTHR23236">
    <property type="entry name" value="EUKARYOTIC TRANSLATION INITIATION FACTOR 4B/4H"/>
    <property type="match status" value="1"/>
</dbReference>
<dbReference type="PANTHER" id="PTHR23236:SF103">
    <property type="entry name" value="RNA-BINDING (RRM_RBD_RNP MOTIFS) FAMILY PROTEIN"/>
    <property type="match status" value="1"/>
</dbReference>
<dbReference type="HOGENOM" id="CLU_061895_3_0_1"/>
<organism evidence="4">
    <name type="scientific">Arabidopsis lyrata subsp. lyrata</name>
    <name type="common">Lyre-leaved rock-cress</name>
    <dbReference type="NCBI Taxonomy" id="81972"/>
    <lineage>
        <taxon>Eukaryota</taxon>
        <taxon>Viridiplantae</taxon>
        <taxon>Streptophyta</taxon>
        <taxon>Embryophyta</taxon>
        <taxon>Tracheophyta</taxon>
        <taxon>Spermatophyta</taxon>
        <taxon>Magnoliopsida</taxon>
        <taxon>eudicotyledons</taxon>
        <taxon>Gunneridae</taxon>
        <taxon>Pentapetalae</taxon>
        <taxon>rosids</taxon>
        <taxon>malvids</taxon>
        <taxon>Brassicales</taxon>
        <taxon>Brassicaceae</taxon>
        <taxon>Camelineae</taxon>
        <taxon>Arabidopsis</taxon>
    </lineage>
</organism>
<dbReference type="Gene3D" id="3.30.70.330">
    <property type="match status" value="2"/>
</dbReference>
<gene>
    <name evidence="3" type="ORF">ARALYDRAFT_681129</name>
</gene>
<evidence type="ECO:0000313" key="3">
    <source>
        <dbReference type="EMBL" id="EFH70042.1"/>
    </source>
</evidence>
<dbReference type="STRING" id="81972.D7KJA6"/>